<dbReference type="SMART" id="SM00382">
    <property type="entry name" value="AAA"/>
    <property type="match status" value="1"/>
</dbReference>
<evidence type="ECO:0000256" key="2">
    <source>
        <dbReference type="ARBA" id="ARBA00022840"/>
    </source>
</evidence>
<dbReference type="InterPro" id="IPR014217">
    <property type="entry name" value="Spore_III_AA"/>
</dbReference>
<keyword evidence="2" id="KW-0067">ATP-binding</keyword>
<name>A0ABW8S9D8_9CLOT</name>
<keyword evidence="1" id="KW-0547">Nucleotide-binding</keyword>
<dbReference type="Gene3D" id="3.40.50.300">
    <property type="entry name" value="P-loop containing nucleotide triphosphate hydrolases"/>
    <property type="match status" value="1"/>
</dbReference>
<organism evidence="4 5">
    <name type="scientific">Candidatus Clostridium helianthi</name>
    <dbReference type="NCBI Taxonomy" id="3381660"/>
    <lineage>
        <taxon>Bacteria</taxon>
        <taxon>Bacillati</taxon>
        <taxon>Bacillota</taxon>
        <taxon>Clostridia</taxon>
        <taxon>Eubacteriales</taxon>
        <taxon>Clostridiaceae</taxon>
        <taxon>Clostridium</taxon>
    </lineage>
</organism>
<dbReference type="Pfam" id="PF19568">
    <property type="entry name" value="Spore_III_AA"/>
    <property type="match status" value="1"/>
</dbReference>
<dbReference type="RefSeq" id="WP_171771002.1">
    <property type="nucleotide sequence ID" value="NZ_JBJIAB010000023.1"/>
</dbReference>
<dbReference type="PANTHER" id="PTHR20953">
    <property type="entry name" value="KINASE-RELATED"/>
    <property type="match status" value="1"/>
</dbReference>
<evidence type="ECO:0000313" key="4">
    <source>
        <dbReference type="EMBL" id="MFL0166800.1"/>
    </source>
</evidence>
<evidence type="ECO:0000259" key="3">
    <source>
        <dbReference type="SMART" id="SM00382"/>
    </source>
</evidence>
<reference evidence="4 5" key="1">
    <citation type="submission" date="2024-11" db="EMBL/GenBank/DDBJ databases">
        <authorList>
            <person name="Heng Y.C."/>
            <person name="Lim A.C.H."/>
            <person name="Lee J.K.Y."/>
            <person name="Kittelmann S."/>
        </authorList>
    </citation>
    <scope>NUCLEOTIDE SEQUENCE [LARGE SCALE GENOMIC DNA]</scope>
    <source>
        <strain evidence="4 5">WILCCON 0112</strain>
    </source>
</reference>
<dbReference type="InterPro" id="IPR027417">
    <property type="entry name" value="P-loop_NTPase"/>
</dbReference>
<dbReference type="EMBL" id="JBJIAB010000023">
    <property type="protein sequence ID" value="MFL0166800.1"/>
    <property type="molecule type" value="Genomic_DNA"/>
</dbReference>
<evidence type="ECO:0000256" key="1">
    <source>
        <dbReference type="ARBA" id="ARBA00022741"/>
    </source>
</evidence>
<accession>A0ABW8S9D8</accession>
<dbReference type="InterPro" id="IPR045735">
    <property type="entry name" value="Spore_III_AA_AAA+_ATPase"/>
</dbReference>
<keyword evidence="5" id="KW-1185">Reference proteome</keyword>
<feature type="domain" description="AAA+ ATPase" evidence="3">
    <location>
        <begin position="137"/>
        <end position="277"/>
    </location>
</feature>
<dbReference type="InterPro" id="IPR003593">
    <property type="entry name" value="AAA+_ATPase"/>
</dbReference>
<dbReference type="Proteomes" id="UP001623600">
    <property type="component" value="Unassembled WGS sequence"/>
</dbReference>
<evidence type="ECO:0000313" key="5">
    <source>
        <dbReference type="Proteomes" id="UP001623600"/>
    </source>
</evidence>
<dbReference type="NCBIfam" id="TIGR02858">
    <property type="entry name" value="spore_III_AA"/>
    <property type="match status" value="1"/>
</dbReference>
<proteinExistence type="predicted"/>
<dbReference type="SUPFAM" id="SSF52540">
    <property type="entry name" value="P-loop containing nucleoside triphosphate hydrolases"/>
    <property type="match status" value="1"/>
</dbReference>
<dbReference type="PANTHER" id="PTHR20953:SF3">
    <property type="entry name" value="P-LOOP CONTAINING NUCLEOSIDE TRIPHOSPHATE HYDROLASES SUPERFAMILY PROTEIN"/>
    <property type="match status" value="1"/>
</dbReference>
<sequence length="306" mass="34005">MIGEEEIVGIFPTKIGNLLKDRLNKEQVYELRIKIGKPILVYSKYGESIINYISTKEDMKSIMQKVSNYSLYAYEEDIRQGFITIKGGHRIGIAGECVMEKGEVKTIRNISSVNIRICREVIGCSNKVMKYITSAYKVYNTIIISPPKCGKTTILRDIARNISSGMPSLGVTGKKVAVIDERSEIGACYFGIPQSDLGIRTDVLDNCLKREGLIMAIRSLSPEVLICDEIGTKGDIEALIMAFNSGVNIITTIHGFTIEDLYKRRVLSDLLDNEILERAIILSNRNGIGTVENVYSIKGGESMCLN</sequence>
<comment type="caution">
    <text evidence="4">The sequence shown here is derived from an EMBL/GenBank/DDBJ whole genome shotgun (WGS) entry which is preliminary data.</text>
</comment>
<protein>
    <submittedName>
        <fullName evidence="4">Stage III sporulation protein AA</fullName>
    </submittedName>
</protein>
<gene>
    <name evidence="4" type="primary">spoIIIAA</name>
    <name evidence="4" type="ORF">ACJDTP_17165</name>
</gene>